<dbReference type="InterPro" id="IPR018392">
    <property type="entry name" value="LysM"/>
</dbReference>
<evidence type="ECO:0000313" key="2">
    <source>
        <dbReference type="EMBL" id="CAB4185573.1"/>
    </source>
</evidence>
<name>A0A6J5QMC3_9CAUD</name>
<dbReference type="InterPro" id="IPR036779">
    <property type="entry name" value="LysM_dom_sf"/>
</dbReference>
<proteinExistence type="predicted"/>
<protein>
    <submittedName>
        <fullName evidence="2">LysM domain containing protein</fullName>
    </submittedName>
</protein>
<gene>
    <name evidence="2" type="ORF">UFOVP1130_79</name>
</gene>
<sequence>MALNTSSRYTTKIDVDTGSVVAVRKVNRPTAYTNYTTATNETFELIAVRIFRDATQYWQIADLNPHVKFPDHIPVGTIIRIPA</sequence>
<organism evidence="2">
    <name type="scientific">uncultured Caudovirales phage</name>
    <dbReference type="NCBI Taxonomy" id="2100421"/>
    <lineage>
        <taxon>Viruses</taxon>
        <taxon>Duplodnaviria</taxon>
        <taxon>Heunggongvirae</taxon>
        <taxon>Uroviricota</taxon>
        <taxon>Caudoviricetes</taxon>
        <taxon>Peduoviridae</taxon>
        <taxon>Maltschvirus</taxon>
        <taxon>Maltschvirus maltsch</taxon>
    </lineage>
</organism>
<dbReference type="Pfam" id="PF01476">
    <property type="entry name" value="LysM"/>
    <property type="match status" value="1"/>
</dbReference>
<dbReference type="EMBL" id="LR797078">
    <property type="protein sequence ID" value="CAB4185573.1"/>
    <property type="molecule type" value="Genomic_DNA"/>
</dbReference>
<feature type="domain" description="LysM" evidence="1">
    <location>
        <begin position="35"/>
        <end position="82"/>
    </location>
</feature>
<evidence type="ECO:0000259" key="1">
    <source>
        <dbReference type="Pfam" id="PF01476"/>
    </source>
</evidence>
<reference evidence="2" key="1">
    <citation type="submission" date="2020-05" db="EMBL/GenBank/DDBJ databases">
        <authorList>
            <person name="Chiriac C."/>
            <person name="Salcher M."/>
            <person name="Ghai R."/>
            <person name="Kavagutti S V."/>
        </authorList>
    </citation>
    <scope>NUCLEOTIDE SEQUENCE</scope>
</reference>
<accession>A0A6J5QMC3</accession>
<dbReference type="Gene3D" id="3.10.350.10">
    <property type="entry name" value="LysM domain"/>
    <property type="match status" value="1"/>
</dbReference>